<dbReference type="InterPro" id="IPR054529">
    <property type="entry name" value="TcaA_2nd"/>
</dbReference>
<evidence type="ECO:0008006" key="15">
    <source>
        <dbReference type="Google" id="ProtNLM"/>
    </source>
</evidence>
<dbReference type="Pfam" id="PF22813">
    <property type="entry name" value="TcaA_2nd"/>
    <property type="match status" value="1"/>
</dbReference>
<comment type="subcellular location">
    <subcellularLocation>
        <location evidence="1">Cell membrane</location>
        <topology evidence="1">Single-pass membrane protein</topology>
    </subcellularLocation>
</comment>
<feature type="region of interest" description="Disordered" evidence="6">
    <location>
        <begin position="23"/>
        <end position="123"/>
    </location>
</feature>
<feature type="domain" description="TcaA second" evidence="8">
    <location>
        <begin position="157"/>
        <end position="254"/>
    </location>
</feature>
<dbReference type="InterPro" id="IPR054528">
    <property type="entry name" value="TcaA_5th"/>
</dbReference>
<feature type="domain" description="DUF7577" evidence="11">
    <location>
        <begin position="3"/>
        <end position="25"/>
    </location>
</feature>
<keyword evidence="5 7" id="KW-0472">Membrane</keyword>
<protein>
    <recommendedName>
        <fullName evidence="15">Zinc-ribbon domain-containing protein</fullName>
    </recommendedName>
</protein>
<evidence type="ECO:0000256" key="3">
    <source>
        <dbReference type="ARBA" id="ARBA00022692"/>
    </source>
</evidence>
<dbReference type="RefSeq" id="WP_236344555.1">
    <property type="nucleotide sequence ID" value="NZ_CAKMMF010000027.1"/>
</dbReference>
<organism evidence="13 14">
    <name type="scientific">Paenibacillus plantiphilus</name>
    <dbReference type="NCBI Taxonomy" id="2905650"/>
    <lineage>
        <taxon>Bacteria</taxon>
        <taxon>Bacillati</taxon>
        <taxon>Bacillota</taxon>
        <taxon>Bacilli</taxon>
        <taxon>Bacillales</taxon>
        <taxon>Paenibacillaceae</taxon>
        <taxon>Paenibacillus</taxon>
    </lineage>
</organism>
<evidence type="ECO:0000259" key="12">
    <source>
        <dbReference type="Pfam" id="PF25155"/>
    </source>
</evidence>
<evidence type="ECO:0000259" key="10">
    <source>
        <dbReference type="Pfam" id="PF22820"/>
    </source>
</evidence>
<evidence type="ECO:0000259" key="11">
    <source>
        <dbReference type="Pfam" id="PF24463"/>
    </source>
</evidence>
<gene>
    <name evidence="13" type="ORF">PAECIP111893_04194</name>
</gene>
<feature type="domain" description="YvbJ-like NTF2-like" evidence="12">
    <location>
        <begin position="417"/>
        <end position="535"/>
    </location>
</feature>
<evidence type="ECO:0000259" key="9">
    <source>
        <dbReference type="Pfam" id="PF22819"/>
    </source>
</evidence>
<evidence type="ECO:0000313" key="14">
    <source>
        <dbReference type="Proteomes" id="UP000838686"/>
    </source>
</evidence>
<comment type="caution">
    <text evidence="13">The sequence shown here is derived from an EMBL/GenBank/DDBJ whole genome shotgun (WGS) entry which is preliminary data.</text>
</comment>
<feature type="compositionally biased region" description="Polar residues" evidence="6">
    <location>
        <begin position="76"/>
        <end position="97"/>
    </location>
</feature>
<evidence type="ECO:0000259" key="8">
    <source>
        <dbReference type="Pfam" id="PF22813"/>
    </source>
</evidence>
<dbReference type="Pfam" id="PF25155">
    <property type="entry name" value="NTF2_YvbJ"/>
    <property type="match status" value="1"/>
</dbReference>
<sequence>MATCQSCGAAIESDYRFCRGCGASLAPAPQGQLPPNPQGIQLDKSSQAPQSAEKAQPEISQPEIPRDAASQHAEPPTSSQPPKVQANTPAASQPATVQANAPAQPATIQPAPPASNGRPPAGTRGISRRNVLLLAAVVLLAGILYGAYEFGAYWTSKERLIDNFETALQDQDGKALAGLLASDDEKLVINEETISGYMKFMKENSTYVNKTIRALTKESFLLEDDWAAEGDENEVIHLRKSGKFLFYDQYELVVSPVFITISTNYKDAALTINGKEVAKSDKPDYSQRFGPYFPGIYKLEAKLKTDFVALEKQEEAIVMTAGEEFSASLYLDGQEVSFDTNTNGVSDLKGKLLINGKDTGINPFETQTFGPVTTDGAMKLAIEAEYPWGTMKTAEIPINGSHVEINLAENSPIQDEIVDAVVKYNKEELEAFTSGEVQKITQGTDNIKSSLQERIDYEKQQQSSYTGKYTGASIDMESFALTYDEGKWKVSVLTIAKYMSAYYYTADVVPDLGEDGQGRYFVLIYDEASKKWQVDVIQTFYDGYDMSDNMKEIEEKDPALFTSAWKPTVSAASSEISQLTIENFMVDYLSTSVRAINERNFDIVAPLMDPAGPVYNESYEYINYLETKGITEELVHASVDDVQAMEDSQSYKVTTSETYNISYSDGSVKTKSYKSVFQLVVIDSELRTYKLISTKEQ</sequence>
<dbReference type="InterPro" id="IPR056902">
    <property type="entry name" value="NTF2_YvbJ"/>
</dbReference>
<dbReference type="PANTHER" id="PTHR40038">
    <property type="entry name" value="MEMBRANE-ASSOCIATED PROTEIN TCAA"/>
    <property type="match status" value="1"/>
</dbReference>
<evidence type="ECO:0000313" key="13">
    <source>
        <dbReference type="EMBL" id="CAH1216875.1"/>
    </source>
</evidence>
<feature type="domain" description="TcaA protein NTF2-like" evidence="9">
    <location>
        <begin position="580"/>
        <end position="689"/>
    </location>
</feature>
<evidence type="ECO:0000256" key="5">
    <source>
        <dbReference type="ARBA" id="ARBA00023136"/>
    </source>
</evidence>
<keyword evidence="4 7" id="KW-1133">Transmembrane helix</keyword>
<dbReference type="InterPro" id="IPR055999">
    <property type="entry name" value="DUF7577"/>
</dbReference>
<evidence type="ECO:0000256" key="7">
    <source>
        <dbReference type="SAM" id="Phobius"/>
    </source>
</evidence>
<name>A0ABM9CNA4_9BACL</name>
<dbReference type="Pfam" id="PF22819">
    <property type="entry name" value="TcaA_5th"/>
    <property type="match status" value="1"/>
</dbReference>
<feature type="transmembrane region" description="Helical" evidence="7">
    <location>
        <begin position="131"/>
        <end position="154"/>
    </location>
</feature>
<dbReference type="Pfam" id="PF22820">
    <property type="entry name" value="TcaA_3rd_4th"/>
    <property type="match status" value="2"/>
</dbReference>
<dbReference type="EMBL" id="CAKMMF010000027">
    <property type="protein sequence ID" value="CAH1216875.1"/>
    <property type="molecule type" value="Genomic_DNA"/>
</dbReference>
<evidence type="ECO:0000256" key="6">
    <source>
        <dbReference type="SAM" id="MobiDB-lite"/>
    </source>
</evidence>
<feature type="domain" description="TcaA 4th" evidence="10">
    <location>
        <begin position="332"/>
        <end position="407"/>
    </location>
</feature>
<proteinExistence type="predicted"/>
<accession>A0ABM9CNA4</accession>
<feature type="compositionally biased region" description="Low complexity" evidence="6">
    <location>
        <begin position="98"/>
        <end position="109"/>
    </location>
</feature>
<dbReference type="PANTHER" id="PTHR40038:SF1">
    <property type="entry name" value="MEMBRANE-ASSOCIATED PROTEIN TCAA"/>
    <property type="match status" value="1"/>
</dbReference>
<keyword evidence="3 7" id="KW-0812">Transmembrane</keyword>
<dbReference type="InterPro" id="IPR054530">
    <property type="entry name" value="TcaA_4th"/>
</dbReference>
<dbReference type="Pfam" id="PF24463">
    <property type="entry name" value="DUF7577"/>
    <property type="match status" value="1"/>
</dbReference>
<evidence type="ECO:0000256" key="4">
    <source>
        <dbReference type="ARBA" id="ARBA00022989"/>
    </source>
</evidence>
<reference evidence="13" key="1">
    <citation type="submission" date="2022-01" db="EMBL/GenBank/DDBJ databases">
        <authorList>
            <person name="Criscuolo A."/>
        </authorList>
    </citation>
    <scope>NUCLEOTIDE SEQUENCE</scope>
    <source>
        <strain evidence="13">CIP111893</strain>
    </source>
</reference>
<evidence type="ECO:0000256" key="2">
    <source>
        <dbReference type="ARBA" id="ARBA00022475"/>
    </source>
</evidence>
<feature type="domain" description="TcaA 4th" evidence="10">
    <location>
        <begin position="258"/>
        <end position="317"/>
    </location>
</feature>
<evidence type="ECO:0000256" key="1">
    <source>
        <dbReference type="ARBA" id="ARBA00004162"/>
    </source>
</evidence>
<keyword evidence="14" id="KW-1185">Reference proteome</keyword>
<keyword evidence="2" id="KW-1003">Cell membrane</keyword>
<dbReference type="Proteomes" id="UP000838686">
    <property type="component" value="Unassembled WGS sequence"/>
</dbReference>